<dbReference type="OrthoDB" id="7536850at2759"/>
<evidence type="ECO:0000313" key="2">
    <source>
        <dbReference type="Proteomes" id="UP000215335"/>
    </source>
</evidence>
<sequence length="56" mass="6517">MAQKNQNQTKRDLRVGTWNVRSLYRAGAFKELVKEADRYSIDLVAIQNRGCQIAEY</sequence>
<dbReference type="Proteomes" id="UP000215335">
    <property type="component" value="Unassembled WGS sequence"/>
</dbReference>
<proteinExistence type="predicted"/>
<comment type="caution">
    <text evidence="1">The sequence shown here is derived from an EMBL/GenBank/DDBJ whole genome shotgun (WGS) entry which is preliminary data.</text>
</comment>
<dbReference type="InterPro" id="IPR036691">
    <property type="entry name" value="Endo/exonu/phosph_ase_sf"/>
</dbReference>
<name>A0A232EVN1_9HYME</name>
<accession>A0A232EVN1</accession>
<reference evidence="1 2" key="1">
    <citation type="journal article" date="2017" name="Curr. Biol.">
        <title>The Evolution of Venom by Co-option of Single-Copy Genes.</title>
        <authorList>
            <person name="Martinson E.O."/>
            <person name="Mrinalini"/>
            <person name="Kelkar Y.D."/>
            <person name="Chang C.H."/>
            <person name="Werren J.H."/>
        </authorList>
    </citation>
    <scope>NUCLEOTIDE SEQUENCE [LARGE SCALE GENOMIC DNA]</scope>
    <source>
        <strain evidence="1 2">Alberta</strain>
        <tissue evidence="1">Whole body</tissue>
    </source>
</reference>
<keyword evidence="2" id="KW-1185">Reference proteome</keyword>
<protein>
    <recommendedName>
        <fullName evidence="3">Endonuclease/exonuclease/phosphatase domain-containing protein</fullName>
    </recommendedName>
</protein>
<dbReference type="AlphaFoldDB" id="A0A232EVN1"/>
<gene>
    <name evidence="1" type="ORF">TSAR_001519</name>
</gene>
<organism evidence="1 2">
    <name type="scientific">Trichomalopsis sarcophagae</name>
    <dbReference type="NCBI Taxonomy" id="543379"/>
    <lineage>
        <taxon>Eukaryota</taxon>
        <taxon>Metazoa</taxon>
        <taxon>Ecdysozoa</taxon>
        <taxon>Arthropoda</taxon>
        <taxon>Hexapoda</taxon>
        <taxon>Insecta</taxon>
        <taxon>Pterygota</taxon>
        <taxon>Neoptera</taxon>
        <taxon>Endopterygota</taxon>
        <taxon>Hymenoptera</taxon>
        <taxon>Apocrita</taxon>
        <taxon>Proctotrupomorpha</taxon>
        <taxon>Chalcidoidea</taxon>
        <taxon>Pteromalidae</taxon>
        <taxon>Pteromalinae</taxon>
        <taxon>Trichomalopsis</taxon>
    </lineage>
</organism>
<evidence type="ECO:0000313" key="1">
    <source>
        <dbReference type="EMBL" id="OXU22404.1"/>
    </source>
</evidence>
<evidence type="ECO:0008006" key="3">
    <source>
        <dbReference type="Google" id="ProtNLM"/>
    </source>
</evidence>
<dbReference type="EMBL" id="NNAY01001975">
    <property type="protein sequence ID" value="OXU22404.1"/>
    <property type="molecule type" value="Genomic_DNA"/>
</dbReference>
<dbReference type="SUPFAM" id="SSF56219">
    <property type="entry name" value="DNase I-like"/>
    <property type="match status" value="1"/>
</dbReference>